<protein>
    <recommendedName>
        <fullName evidence="1">RNA polymerase II elongation factor ELL N-terminal domain-containing protein</fullName>
    </recommendedName>
</protein>
<keyword evidence="3" id="KW-1185">Reference proteome</keyword>
<evidence type="ECO:0000313" key="3">
    <source>
        <dbReference type="Proteomes" id="UP000075883"/>
    </source>
</evidence>
<accession>A0A182MMC0</accession>
<dbReference type="Proteomes" id="UP000075883">
    <property type="component" value="Unassembled WGS sequence"/>
</dbReference>
<sequence length="116" mass="12979">MVPALTLCFICYGVSRDAKLGTSHNPSIQFLQNGQGSLSFPSGGNNVQKFNFSITDIDTGSIECIQQAQGQLQNMGHIPHKMRIHANDDVYETTRHRLAAAEENQKNKWYVLILCR</sequence>
<dbReference type="Pfam" id="PF10390">
    <property type="entry name" value="ELL"/>
    <property type="match status" value="1"/>
</dbReference>
<organism evidence="2 3">
    <name type="scientific">Anopheles culicifacies</name>
    <dbReference type="NCBI Taxonomy" id="139723"/>
    <lineage>
        <taxon>Eukaryota</taxon>
        <taxon>Metazoa</taxon>
        <taxon>Ecdysozoa</taxon>
        <taxon>Arthropoda</taxon>
        <taxon>Hexapoda</taxon>
        <taxon>Insecta</taxon>
        <taxon>Pterygota</taxon>
        <taxon>Neoptera</taxon>
        <taxon>Endopterygota</taxon>
        <taxon>Diptera</taxon>
        <taxon>Nematocera</taxon>
        <taxon>Culicoidea</taxon>
        <taxon>Culicidae</taxon>
        <taxon>Anophelinae</taxon>
        <taxon>Anopheles</taxon>
        <taxon>culicifacies species complex</taxon>
    </lineage>
</organism>
<dbReference type="GO" id="GO:0006368">
    <property type="term" value="P:transcription elongation by RNA polymerase II"/>
    <property type="evidence" value="ECO:0007669"/>
    <property type="project" value="InterPro"/>
</dbReference>
<dbReference type="EMBL" id="AXCM01014769">
    <property type="status" value="NOT_ANNOTATED_CDS"/>
    <property type="molecule type" value="Genomic_DNA"/>
</dbReference>
<dbReference type="AlphaFoldDB" id="A0A182MMC0"/>
<evidence type="ECO:0000259" key="1">
    <source>
        <dbReference type="Pfam" id="PF10390"/>
    </source>
</evidence>
<dbReference type="InterPro" id="IPR019464">
    <property type="entry name" value="ELL_N"/>
</dbReference>
<dbReference type="InterPro" id="IPR031176">
    <property type="entry name" value="ELL/occludin"/>
</dbReference>
<proteinExistence type="predicted"/>
<dbReference type="GO" id="GO:0008023">
    <property type="term" value="C:transcription elongation factor complex"/>
    <property type="evidence" value="ECO:0007669"/>
    <property type="project" value="InterPro"/>
</dbReference>
<name>A0A182MMC0_9DIPT</name>
<reference evidence="3" key="1">
    <citation type="submission" date="2013-09" db="EMBL/GenBank/DDBJ databases">
        <title>The Genome Sequence of Anopheles culicifacies species A.</title>
        <authorList>
            <consortium name="The Broad Institute Genomics Platform"/>
            <person name="Neafsey D.E."/>
            <person name="Besansky N."/>
            <person name="Howell P."/>
            <person name="Walton C."/>
            <person name="Young S.K."/>
            <person name="Zeng Q."/>
            <person name="Gargeya S."/>
            <person name="Fitzgerald M."/>
            <person name="Haas B."/>
            <person name="Abouelleil A."/>
            <person name="Allen A.W."/>
            <person name="Alvarado L."/>
            <person name="Arachchi H.M."/>
            <person name="Berlin A.M."/>
            <person name="Chapman S.B."/>
            <person name="Gainer-Dewar J."/>
            <person name="Goldberg J."/>
            <person name="Griggs A."/>
            <person name="Gujja S."/>
            <person name="Hansen M."/>
            <person name="Howarth C."/>
            <person name="Imamovic A."/>
            <person name="Ireland A."/>
            <person name="Larimer J."/>
            <person name="McCowan C."/>
            <person name="Murphy C."/>
            <person name="Pearson M."/>
            <person name="Poon T.W."/>
            <person name="Priest M."/>
            <person name="Roberts A."/>
            <person name="Saif S."/>
            <person name="Shea T."/>
            <person name="Sisk P."/>
            <person name="Sykes S."/>
            <person name="Wortman J."/>
            <person name="Nusbaum C."/>
            <person name="Birren B."/>
        </authorList>
    </citation>
    <scope>NUCLEOTIDE SEQUENCE [LARGE SCALE GENOMIC DNA]</scope>
    <source>
        <strain evidence="3">A-37</strain>
    </source>
</reference>
<reference evidence="2" key="2">
    <citation type="submission" date="2020-05" db="UniProtKB">
        <authorList>
            <consortium name="EnsemblMetazoa"/>
        </authorList>
    </citation>
    <scope>IDENTIFICATION</scope>
    <source>
        <strain evidence="2">A-37</strain>
    </source>
</reference>
<dbReference type="PANTHER" id="PTHR23288">
    <property type="entry name" value="OCCLUDIN AND RNA POLYMERASE II ELONGATION FACTOR ELL"/>
    <property type="match status" value="1"/>
</dbReference>
<feature type="domain" description="RNA polymerase II elongation factor ELL N-terminal" evidence="1">
    <location>
        <begin position="18"/>
        <end position="110"/>
    </location>
</feature>
<dbReference type="GO" id="GO:0032968">
    <property type="term" value="P:positive regulation of transcription elongation by RNA polymerase II"/>
    <property type="evidence" value="ECO:0007669"/>
    <property type="project" value="TreeGrafter"/>
</dbReference>
<dbReference type="GO" id="GO:0000987">
    <property type="term" value="F:cis-regulatory region sequence-specific DNA binding"/>
    <property type="evidence" value="ECO:0007669"/>
    <property type="project" value="TreeGrafter"/>
</dbReference>
<dbReference type="EnsemblMetazoa" id="ACUA021722-RA">
    <property type="protein sequence ID" value="ACUA021722-PA"/>
    <property type="gene ID" value="ACUA021722"/>
</dbReference>
<dbReference type="VEuPathDB" id="VectorBase:ACUA021722"/>
<evidence type="ECO:0000313" key="2">
    <source>
        <dbReference type="EnsemblMetazoa" id="ACUA021722-PA"/>
    </source>
</evidence>
<dbReference type="STRING" id="139723.A0A182MMC0"/>
<dbReference type="PANTHER" id="PTHR23288:SF17">
    <property type="entry name" value="RNA POLYMERASE II ELONGATION FACTOR ELL"/>
    <property type="match status" value="1"/>
</dbReference>
<dbReference type="GO" id="GO:0042795">
    <property type="term" value="P:snRNA transcription by RNA polymerase II"/>
    <property type="evidence" value="ECO:0007669"/>
    <property type="project" value="TreeGrafter"/>
</dbReference>